<dbReference type="InterPro" id="IPR041677">
    <property type="entry name" value="DNA2/NAM7_AAA_11"/>
</dbReference>
<sequence length="1390" mass="155902">MQFSASVLKTYRRRLTNLSSRNRSLLLSSLPVDQFVDLHEADFRLNKSSFELVVGLIARKSHVPLCAVSDPRDERTNTLSKHLRRLARTERFIEEERGTEDLYVGWPFVRGRFNDGTPVHGPLLFFPVHLTNEGNEWRLERRSDVPVQFNQSMGLAYSYFNGIKLPDEWLDPDFDQFDKDPLTFRMQLYDWLKSSPFELNFNTKNFTNLLQPFDKQSAKSLTQLEGVGELTLMPEAILGIFPQAGSYLVPDYDQLLAEQERLTITEATEESTPDLPRTLPVLADHIALKESSLLLPLAVDASQEAAVRAVKAGHSLVVQGPPGTGKSQLIANLMADAAAQGKRVLLVCQKRAALDVVHQRLKQVGMEPFAALVHDFQDDRKPLYTQLAAQIDAVENYRQQNNGLDAVLLEREFDIESRRIDTLVGELQTFKNALFDQRICGVSVKELYLSSTPNGLPGPKLSDIFHHFRLDTVGAFREQLSNYLAYGVHVGPDHPFTDRVNFAMFNGEDLNSLRETIDEATAEIPALLSRAGTLIGQSASWRDLTDRLSPQRNELDSLAQTVADPLIWAVLSRMSAGSLPESAGATFATDIADLNQLEARGLFQSADLTGLPDRLRQGITARQSVFNWLFYKDKAYLTALAQEHRLDTSLADLQRLDAYWVTRQSWEARANETGQQFAGIDVVGTTPAQTRQTLQQLETAVTAAESVWRTLTDQFPALRQFIATEASGTSFGQRLMDVRFLLADVVARQTRWQPYLTAGQLAMLANDPDRQADILRTALRRDADNLIEMDRIWASFTSPERTAAKRVADTVLPDQLDHSAAKHVAMFDNALRLAWIDEIERQHPELRCVSSLKMGQTESALQYSIRQKQAHTHAILGLKLREQTYQALVVNRLNNLVSYRELRHQVTKKRSIWPIRKLMEHHADEVFRLVPCWMASPESVSTLFPMREGLFDLVIFDEASQCFAENGLPAMLRGRQVVVTGDSRQLRPSDLYRARFDTDELTVTNEPGQTDVPGDSVMLEVESLLDLAAQYLPQLALTGHYRSRSLDLIAFSNKHFYNDTLTLLPDFTDVNNPEPGIRYQYVKGQWINNTNPVEAAAVLSLIDQLQTDLPGRSIGVVTFNFQQQQLIQELLEGATSSTDPLRNGGLLTSRKGSMLTPVGNPAGDKPADEGTGPTSVIDSGVDIVRAVASDTGRASAVRFVKNIENVQGDECDVIIFSVGYAPDEHGKLSAQFGSLNMSGGENRLNVAVTRARERTYLITSVYPEQLAVENTANEGPKMLKAYLKYALDVSKGRFTPQPRTVVGIQAGGLLKTVLAATHPTWRPELPFADLTVREGNLYQGLVQTDDDQYFQQTPKEAHAYRPFALRERNWPFQRKWSREIWTGKDPVAMP</sequence>
<organism evidence="4 5">
    <name type="scientific">Fibrivirga algicola</name>
    <dbReference type="NCBI Taxonomy" id="2950420"/>
    <lineage>
        <taxon>Bacteria</taxon>
        <taxon>Pseudomonadati</taxon>
        <taxon>Bacteroidota</taxon>
        <taxon>Cytophagia</taxon>
        <taxon>Cytophagales</taxon>
        <taxon>Spirosomataceae</taxon>
        <taxon>Fibrivirga</taxon>
    </lineage>
</organism>
<evidence type="ECO:0000256" key="1">
    <source>
        <dbReference type="SAM" id="MobiDB-lite"/>
    </source>
</evidence>
<name>A0ABX0QPQ8_9BACT</name>
<keyword evidence="5" id="KW-1185">Reference proteome</keyword>
<dbReference type="Gene3D" id="3.40.50.300">
    <property type="entry name" value="P-loop containing nucleotide triphosphate hydrolases"/>
    <property type="match status" value="3"/>
</dbReference>
<dbReference type="InterPro" id="IPR025103">
    <property type="entry name" value="DUF4011"/>
</dbReference>
<dbReference type="CDD" id="cd18808">
    <property type="entry name" value="SF1_C_Upf1"/>
    <property type="match status" value="1"/>
</dbReference>
<evidence type="ECO:0000259" key="3">
    <source>
        <dbReference type="Pfam" id="PF13087"/>
    </source>
</evidence>
<feature type="domain" description="DNA2/NAM7 helicase-like C-terminal" evidence="3">
    <location>
        <begin position="1033"/>
        <end position="1259"/>
    </location>
</feature>
<evidence type="ECO:0000313" key="4">
    <source>
        <dbReference type="EMBL" id="NID12763.1"/>
    </source>
</evidence>
<gene>
    <name evidence="4" type="ORF">F7231_21510</name>
</gene>
<dbReference type="InterPro" id="IPR041679">
    <property type="entry name" value="DNA2/NAM7-like_C"/>
</dbReference>
<dbReference type="SUPFAM" id="SSF52540">
    <property type="entry name" value="P-loop containing nucleoside triphosphate hydrolases"/>
    <property type="match status" value="1"/>
</dbReference>
<feature type="domain" description="DNA2/NAM7 helicase helicase" evidence="2">
    <location>
        <begin position="911"/>
        <end position="988"/>
    </location>
</feature>
<dbReference type="EMBL" id="WAEL01000008">
    <property type="protein sequence ID" value="NID12763.1"/>
    <property type="molecule type" value="Genomic_DNA"/>
</dbReference>
<reference evidence="4" key="1">
    <citation type="submission" date="2024-05" db="EMBL/GenBank/DDBJ databases">
        <authorList>
            <person name="Jung D.-H."/>
        </authorList>
    </citation>
    <scope>NUCLEOTIDE SEQUENCE</scope>
    <source>
        <strain evidence="4">JA-25</strain>
    </source>
</reference>
<dbReference type="PANTHER" id="PTHR10887:SF530">
    <property type="entry name" value="SUPERFAMILY I DNA HELICASES"/>
    <property type="match status" value="1"/>
</dbReference>
<dbReference type="InterPro" id="IPR045055">
    <property type="entry name" value="DNA2/NAM7-like"/>
</dbReference>
<comment type="caution">
    <text evidence="4">The sequence shown here is derived from an EMBL/GenBank/DDBJ whole genome shotgun (WGS) entry which is preliminary data.</text>
</comment>
<dbReference type="PANTHER" id="PTHR10887">
    <property type="entry name" value="DNA2/NAM7 HELICASE FAMILY"/>
    <property type="match status" value="1"/>
</dbReference>
<dbReference type="Pfam" id="PF13195">
    <property type="entry name" value="DUF4011"/>
    <property type="match status" value="1"/>
</dbReference>
<dbReference type="RefSeq" id="WP_166693476.1">
    <property type="nucleotide sequence ID" value="NZ_WAEL01000008.1"/>
</dbReference>
<evidence type="ECO:0000313" key="5">
    <source>
        <dbReference type="Proteomes" id="UP000606008"/>
    </source>
</evidence>
<dbReference type="InterPro" id="IPR027417">
    <property type="entry name" value="P-loop_NTPase"/>
</dbReference>
<dbReference type="InterPro" id="IPR047187">
    <property type="entry name" value="SF1_C_Upf1"/>
</dbReference>
<feature type="region of interest" description="Disordered" evidence="1">
    <location>
        <begin position="1138"/>
        <end position="1175"/>
    </location>
</feature>
<proteinExistence type="predicted"/>
<protein>
    <submittedName>
        <fullName evidence="4">AAA family ATPase</fullName>
    </submittedName>
</protein>
<dbReference type="Proteomes" id="UP000606008">
    <property type="component" value="Unassembled WGS sequence"/>
</dbReference>
<dbReference type="Pfam" id="PF13086">
    <property type="entry name" value="AAA_11"/>
    <property type="match status" value="2"/>
</dbReference>
<accession>A0ABX0QPQ8</accession>
<feature type="domain" description="DNA2/NAM7 helicase helicase" evidence="2">
    <location>
        <begin position="300"/>
        <end position="363"/>
    </location>
</feature>
<evidence type="ECO:0000259" key="2">
    <source>
        <dbReference type="Pfam" id="PF13086"/>
    </source>
</evidence>
<dbReference type="Pfam" id="PF13087">
    <property type="entry name" value="AAA_12"/>
    <property type="match status" value="1"/>
</dbReference>